<name>A0A829FME6_ENTFC</name>
<dbReference type="AlphaFoldDB" id="A0A829FME6"/>
<protein>
    <submittedName>
        <fullName evidence="1">HK97 gp10 family phage protein</fullName>
    </submittedName>
</protein>
<evidence type="ECO:0000313" key="1">
    <source>
        <dbReference type="EMBL" id="EOM27906.1"/>
    </source>
</evidence>
<dbReference type="NCBIfam" id="TIGR01725">
    <property type="entry name" value="phge_HK97_gp10"/>
    <property type="match status" value="1"/>
</dbReference>
<gene>
    <name evidence="1" type="ORF">SSM_00467</name>
</gene>
<dbReference type="RefSeq" id="WP_002301338.1">
    <property type="nucleotide sequence ID" value="NZ_KB949503.1"/>
</dbReference>
<evidence type="ECO:0000313" key="2">
    <source>
        <dbReference type="Proteomes" id="UP000013897"/>
    </source>
</evidence>
<dbReference type="EMBL" id="AITY01000006">
    <property type="protein sequence ID" value="EOM27906.1"/>
    <property type="molecule type" value="Genomic_DNA"/>
</dbReference>
<sequence length="121" mass="14127">MPSNKNGFSEISDYLGNLSKVDPKKLSLESLEEAANFYLKQLLPNIPKSLLKKKHMRDQIKVVVENDQVKVQFEDTAFYWRFAENGTTKQRAQHFASGTYEQNKQQIEEIMTKKIIKMWEG</sequence>
<organism evidence="1 2">
    <name type="scientific">Enterococcus faecium EnGen0192</name>
    <dbReference type="NCBI Taxonomy" id="1157487"/>
    <lineage>
        <taxon>Bacteria</taxon>
        <taxon>Bacillati</taxon>
        <taxon>Bacillota</taxon>
        <taxon>Bacilli</taxon>
        <taxon>Lactobacillales</taxon>
        <taxon>Enterococcaceae</taxon>
        <taxon>Enterococcus</taxon>
    </lineage>
</organism>
<dbReference type="Proteomes" id="UP000013897">
    <property type="component" value="Unassembled WGS sequence"/>
</dbReference>
<accession>A0A829FME6</accession>
<dbReference type="InterPro" id="IPR010064">
    <property type="entry name" value="HK97-gp10_tail"/>
</dbReference>
<reference evidence="1 2" key="1">
    <citation type="submission" date="2013-02" db="EMBL/GenBank/DDBJ databases">
        <title>The Genome Sequence of Enterococcus faecium HM1072.</title>
        <authorList>
            <consortium name="The Broad Institute Genome Sequencing Platform"/>
            <consortium name="The Broad Institute Genome Sequencing Center for Infectious Disease"/>
            <person name="Earl A.M."/>
            <person name="Gilmore M.S."/>
            <person name="Lebreton F."/>
            <person name="Courvalin P."/>
            <person name="Walker B."/>
            <person name="Young S.K."/>
            <person name="Zeng Q."/>
            <person name="Gargeya S."/>
            <person name="Fitzgerald M."/>
            <person name="Haas B."/>
            <person name="Abouelleil A."/>
            <person name="Alvarado L."/>
            <person name="Arachchi H.M."/>
            <person name="Berlin A.M."/>
            <person name="Chapman S.B."/>
            <person name="Dewar J."/>
            <person name="Goldberg J."/>
            <person name="Griggs A."/>
            <person name="Gujja S."/>
            <person name="Hansen M."/>
            <person name="Howarth C."/>
            <person name="Imamovic A."/>
            <person name="Larimer J."/>
            <person name="McCowan C."/>
            <person name="Murphy C."/>
            <person name="Neiman D."/>
            <person name="Pearson M."/>
            <person name="Priest M."/>
            <person name="Roberts A."/>
            <person name="Saif S."/>
            <person name="Shea T."/>
            <person name="Sisk P."/>
            <person name="Sykes S."/>
            <person name="Wortman J."/>
            <person name="Nusbaum C."/>
            <person name="Birren B."/>
        </authorList>
    </citation>
    <scope>NUCLEOTIDE SEQUENCE [LARGE SCALE GENOMIC DNA]</scope>
    <source>
        <strain evidence="1 2">HM1072</strain>
    </source>
</reference>
<proteinExistence type="predicted"/>
<comment type="caution">
    <text evidence="1">The sequence shown here is derived from an EMBL/GenBank/DDBJ whole genome shotgun (WGS) entry which is preliminary data.</text>
</comment>
<dbReference type="Pfam" id="PF04883">
    <property type="entry name" value="HK97-gp10_like"/>
    <property type="match status" value="1"/>
</dbReference>